<dbReference type="Gene3D" id="1.10.533.10">
    <property type="entry name" value="Death Domain, Fas"/>
    <property type="match status" value="1"/>
</dbReference>
<evidence type="ECO:0000256" key="2">
    <source>
        <dbReference type="SAM" id="SignalP"/>
    </source>
</evidence>
<keyword evidence="2" id="KW-0732">Signal</keyword>
<dbReference type="SUPFAM" id="SSF47986">
    <property type="entry name" value="DEATH domain"/>
    <property type="match status" value="1"/>
</dbReference>
<feature type="signal peptide" evidence="2">
    <location>
        <begin position="1"/>
        <end position="22"/>
    </location>
</feature>
<organism evidence="4 5">
    <name type="scientific">Branchiostoma belcheri</name>
    <name type="common">Amphioxus</name>
    <dbReference type="NCBI Taxonomy" id="7741"/>
    <lineage>
        <taxon>Eukaryota</taxon>
        <taxon>Metazoa</taxon>
        <taxon>Chordata</taxon>
        <taxon>Cephalochordata</taxon>
        <taxon>Leptocardii</taxon>
        <taxon>Amphioxiformes</taxon>
        <taxon>Branchiostomatidae</taxon>
        <taxon>Branchiostoma</taxon>
    </lineage>
</organism>
<evidence type="ECO:0000259" key="3">
    <source>
        <dbReference type="PROSITE" id="PS50017"/>
    </source>
</evidence>
<feature type="domain" description="Death" evidence="3">
    <location>
        <begin position="79"/>
        <end position="151"/>
    </location>
</feature>
<feature type="chain" id="PRO_5028124135" evidence="2">
    <location>
        <begin position="23"/>
        <end position="165"/>
    </location>
</feature>
<dbReference type="Proteomes" id="UP000515135">
    <property type="component" value="Unplaced"/>
</dbReference>
<dbReference type="Pfam" id="PF00531">
    <property type="entry name" value="Death"/>
    <property type="match status" value="1"/>
</dbReference>
<evidence type="ECO:0000313" key="4">
    <source>
        <dbReference type="Proteomes" id="UP000515135"/>
    </source>
</evidence>
<dbReference type="InterPro" id="IPR000488">
    <property type="entry name" value="Death_dom"/>
</dbReference>
<evidence type="ECO:0000313" key="5">
    <source>
        <dbReference type="RefSeq" id="XP_019645859.1"/>
    </source>
</evidence>
<dbReference type="OrthoDB" id="9417953at2759"/>
<proteinExistence type="predicted"/>
<gene>
    <name evidence="5" type="primary">LOC109486470</name>
</gene>
<feature type="region of interest" description="Disordered" evidence="1">
    <location>
        <begin position="26"/>
        <end position="46"/>
    </location>
</feature>
<dbReference type="KEGG" id="bbel:109486470"/>
<reference evidence="5" key="1">
    <citation type="submission" date="2025-08" db="UniProtKB">
        <authorList>
            <consortium name="RefSeq"/>
        </authorList>
    </citation>
    <scope>IDENTIFICATION</scope>
    <source>
        <tissue evidence="5">Gonad</tissue>
    </source>
</reference>
<dbReference type="RefSeq" id="XP_019645859.1">
    <property type="nucleotide sequence ID" value="XM_019790300.1"/>
</dbReference>
<dbReference type="GeneID" id="109486470"/>
<dbReference type="PROSITE" id="PS50017">
    <property type="entry name" value="DEATH_DOMAIN"/>
    <property type="match status" value="1"/>
</dbReference>
<sequence length="165" mass="18681">MASDTHLLFLFLYLTMLTPSLQQQCPSACRHKPDRGGTPGDGQHNVGYTPDPDGQEVHIGIGEDEPGPQRPNMEDNVVTERQLRALATKLGAEWEQLSTELGFSHGELYQFKEDNPRNVRQAIFVMLATWRENRGQEATIGRLVQHMRNVNIDEEIYGVLLRDPD</sequence>
<protein>
    <submittedName>
        <fullName evidence="5">Uncharacterized protein LOC109486470</fullName>
    </submittedName>
</protein>
<keyword evidence="4" id="KW-1185">Reference proteome</keyword>
<accession>A0A6P5AHR2</accession>
<name>A0A6P5AHR2_BRABE</name>
<dbReference type="InterPro" id="IPR011029">
    <property type="entry name" value="DEATH-like_dom_sf"/>
</dbReference>
<dbReference type="GO" id="GO:0007165">
    <property type="term" value="P:signal transduction"/>
    <property type="evidence" value="ECO:0007669"/>
    <property type="project" value="InterPro"/>
</dbReference>
<dbReference type="SMART" id="SM00005">
    <property type="entry name" value="DEATH"/>
    <property type="match status" value="1"/>
</dbReference>
<dbReference type="AlphaFoldDB" id="A0A6P5AHR2"/>
<evidence type="ECO:0000256" key="1">
    <source>
        <dbReference type="SAM" id="MobiDB-lite"/>
    </source>
</evidence>